<feature type="compositionally biased region" description="Polar residues" evidence="1">
    <location>
        <begin position="97"/>
        <end position="107"/>
    </location>
</feature>
<feature type="compositionally biased region" description="Polar residues" evidence="1">
    <location>
        <begin position="77"/>
        <end position="86"/>
    </location>
</feature>
<comment type="caution">
    <text evidence="2">The sequence shown here is derived from an EMBL/GenBank/DDBJ whole genome shotgun (WGS) entry which is preliminary data.</text>
</comment>
<evidence type="ECO:0000313" key="2">
    <source>
        <dbReference type="EMBL" id="KHN78750.1"/>
    </source>
</evidence>
<keyword evidence="3" id="KW-1185">Reference proteome</keyword>
<proteinExistence type="predicted"/>
<dbReference type="Proteomes" id="UP000031036">
    <property type="component" value="Unassembled WGS sequence"/>
</dbReference>
<dbReference type="EMBL" id="JPKZ01002038">
    <property type="protein sequence ID" value="KHN78750.1"/>
    <property type="molecule type" value="Genomic_DNA"/>
</dbReference>
<protein>
    <submittedName>
        <fullName evidence="2">Uncharacterized protein</fullName>
    </submittedName>
</protein>
<evidence type="ECO:0000313" key="3">
    <source>
        <dbReference type="Proteomes" id="UP000031036"/>
    </source>
</evidence>
<sequence>MWLECELTAKTKIDEKSRNAMNEGKHGIQLMRTHTHFMTYTILQWLCIRLPQLTPCTIHSSHLGYIKLHTHNYPSSLYNPTKNPIQSRRPYSADYRSPSQQNKPQNDQQMAFQIVVATTYHTNNPTPPGWRLWKCM</sequence>
<feature type="region of interest" description="Disordered" evidence="1">
    <location>
        <begin position="77"/>
        <end position="107"/>
    </location>
</feature>
<organism evidence="2 3">
    <name type="scientific">Toxocara canis</name>
    <name type="common">Canine roundworm</name>
    <dbReference type="NCBI Taxonomy" id="6265"/>
    <lineage>
        <taxon>Eukaryota</taxon>
        <taxon>Metazoa</taxon>
        <taxon>Ecdysozoa</taxon>
        <taxon>Nematoda</taxon>
        <taxon>Chromadorea</taxon>
        <taxon>Rhabditida</taxon>
        <taxon>Spirurina</taxon>
        <taxon>Ascaridomorpha</taxon>
        <taxon>Ascaridoidea</taxon>
        <taxon>Toxocaridae</taxon>
        <taxon>Toxocara</taxon>
    </lineage>
</organism>
<dbReference type="AlphaFoldDB" id="A0A0B2VCP6"/>
<evidence type="ECO:0000256" key="1">
    <source>
        <dbReference type="SAM" id="MobiDB-lite"/>
    </source>
</evidence>
<name>A0A0B2VCP6_TOXCA</name>
<accession>A0A0B2VCP6</accession>
<gene>
    <name evidence="2" type="ORF">Tcan_02901</name>
</gene>
<reference evidence="2 3" key="1">
    <citation type="submission" date="2014-11" db="EMBL/GenBank/DDBJ databases">
        <title>Genetic blueprint of the zoonotic pathogen Toxocara canis.</title>
        <authorList>
            <person name="Zhu X.-Q."/>
            <person name="Korhonen P.K."/>
            <person name="Cai H."/>
            <person name="Young N.D."/>
            <person name="Nejsum P."/>
            <person name="von Samson-Himmelstjerna G."/>
            <person name="Boag P.R."/>
            <person name="Tan P."/>
            <person name="Li Q."/>
            <person name="Min J."/>
            <person name="Yang Y."/>
            <person name="Wang X."/>
            <person name="Fang X."/>
            <person name="Hall R.S."/>
            <person name="Hofmann A."/>
            <person name="Sternberg P.W."/>
            <person name="Jex A.R."/>
            <person name="Gasser R.B."/>
        </authorList>
    </citation>
    <scope>NUCLEOTIDE SEQUENCE [LARGE SCALE GENOMIC DNA]</scope>
    <source>
        <strain evidence="2">PN_DK_2014</strain>
    </source>
</reference>